<feature type="compositionally biased region" description="Polar residues" evidence="1">
    <location>
        <begin position="367"/>
        <end position="382"/>
    </location>
</feature>
<organism evidence="4 5">
    <name type="scientific">Halobium palmae</name>
    <dbReference type="NCBI Taxonomy" id="1776492"/>
    <lineage>
        <taxon>Archaea</taxon>
        <taxon>Methanobacteriati</taxon>
        <taxon>Methanobacteriota</taxon>
        <taxon>Stenosarchaea group</taxon>
        <taxon>Halobacteria</taxon>
        <taxon>Halobacteriales</taxon>
        <taxon>Haloferacaceae</taxon>
        <taxon>Halobium</taxon>
    </lineage>
</organism>
<keyword evidence="2" id="KW-0812">Transmembrane</keyword>
<keyword evidence="5" id="KW-1185">Reference proteome</keyword>
<accession>A0ABD5RVX2</accession>
<reference evidence="4 5" key="1">
    <citation type="journal article" date="2019" name="Int. J. Syst. Evol. Microbiol.">
        <title>The Global Catalogue of Microorganisms (GCM) 10K type strain sequencing project: providing services to taxonomists for standard genome sequencing and annotation.</title>
        <authorList>
            <consortium name="The Broad Institute Genomics Platform"/>
            <consortium name="The Broad Institute Genome Sequencing Center for Infectious Disease"/>
            <person name="Wu L."/>
            <person name="Ma J."/>
        </authorList>
    </citation>
    <scope>NUCLEOTIDE SEQUENCE [LARGE SCALE GENOMIC DNA]</scope>
    <source>
        <strain evidence="4 5">NBRC 111368</strain>
    </source>
</reference>
<dbReference type="Gene3D" id="2.60.40.10">
    <property type="entry name" value="Immunoglobulins"/>
    <property type="match status" value="1"/>
</dbReference>
<proteinExistence type="predicted"/>
<feature type="compositionally biased region" description="Low complexity" evidence="1">
    <location>
        <begin position="454"/>
        <end position="472"/>
    </location>
</feature>
<feature type="compositionally biased region" description="Acidic residues" evidence="1">
    <location>
        <begin position="716"/>
        <end position="726"/>
    </location>
</feature>
<sequence>MTISDFSRVGAVLFSMLLLVSTVAPVTALAGIAHDQSAPHDMESDDKYVSITDDVKMWERAPLPLRTDPSDADTVVENHDVFFNLEEAQSGSVPANKERLAIYGSDDTIPIDLQSVLGAGTESFAGTEVRLLVAKMDGLDTSSPSMTSDDFSEAMDQPRELLKEEANNENVDYEWAGKATIDENGDASFSYDLKKSNRGAGHYMFFLVADSGGKNGFTVTDGELAVNGDARVLGFDGATAHEEPSNVAPPTRVVMPGENVTFTVANSEGDGDIHHTVMLYNESMFTDTQTSVHVTGSMDDGISDEDVSIERSIDMVNGAAHELNTERSESKQYVGSTDFGELIEMVESDSETEVSDSNPKEDVTFDASVTKTTKPGSENTSPRVKVETLDNWSTGEYRWVHVAVNEDGTIVSSNTGTLSLGPKDGVDNGDDDDDDGPSNPSAGGGGGGGGAPGGKSTKVSSPSSSSAEMKISQNGADDRYRIQFEDHTPERNGISLSGLTVQMREWVGSLSVKASIVDDVPSDVARPPTKTAGFFSIESTAPESSFDGGVFRFSLSDERLDALGVAPDDVTLYRYHNGKWHALETRHKGENSFAANTPGFSYFAIGASSSAASSLSVTNIDLDRTSVAAGESVTLSATVENTGSASGSKTIDLLIDGNAVQTKEIELGAGESSTIDFSHTFEEAGSYTLGVTGADGTSVTVESVDDQSGETNNQENVDEPATEDDGVPNTGGNSGLLIGAVVLFLVVIGVGAIYYGRRP</sequence>
<dbReference type="InterPro" id="IPR013783">
    <property type="entry name" value="Ig-like_fold"/>
</dbReference>
<feature type="region of interest" description="Disordered" evidence="1">
    <location>
        <begin position="347"/>
        <end position="385"/>
    </location>
</feature>
<comment type="caution">
    <text evidence="4">The sequence shown here is derived from an EMBL/GenBank/DDBJ whole genome shotgun (WGS) entry which is preliminary data.</text>
</comment>
<evidence type="ECO:0000256" key="1">
    <source>
        <dbReference type="SAM" id="MobiDB-lite"/>
    </source>
</evidence>
<feature type="compositionally biased region" description="Gly residues" evidence="1">
    <location>
        <begin position="442"/>
        <end position="453"/>
    </location>
</feature>
<dbReference type="InterPro" id="IPR011635">
    <property type="entry name" value="CARDB"/>
</dbReference>
<dbReference type="InterPro" id="IPR026453">
    <property type="entry name" value="PGF_pre_PGF"/>
</dbReference>
<feature type="compositionally biased region" description="Acidic residues" evidence="1">
    <location>
        <begin position="427"/>
        <end position="436"/>
    </location>
</feature>
<dbReference type="NCBIfam" id="TIGR04213">
    <property type="entry name" value="PGF_pre_PGF"/>
    <property type="match status" value="1"/>
</dbReference>
<keyword evidence="2" id="KW-1133">Transmembrane helix</keyword>
<evidence type="ECO:0000259" key="3">
    <source>
        <dbReference type="Pfam" id="PF07705"/>
    </source>
</evidence>
<name>A0ABD5RVX2_9EURY</name>
<feature type="region of interest" description="Disordered" evidence="1">
    <location>
        <begin position="702"/>
        <end position="730"/>
    </location>
</feature>
<dbReference type="Proteomes" id="UP001596328">
    <property type="component" value="Unassembled WGS sequence"/>
</dbReference>
<evidence type="ECO:0000313" key="4">
    <source>
        <dbReference type="EMBL" id="MFC6723296.1"/>
    </source>
</evidence>
<dbReference type="EMBL" id="JBHSWU010000010">
    <property type="protein sequence ID" value="MFC6723296.1"/>
    <property type="molecule type" value="Genomic_DNA"/>
</dbReference>
<feature type="region of interest" description="Disordered" evidence="1">
    <location>
        <begin position="411"/>
        <end position="477"/>
    </location>
</feature>
<dbReference type="Pfam" id="PF07705">
    <property type="entry name" value="CARDB"/>
    <property type="match status" value="1"/>
</dbReference>
<feature type="transmembrane region" description="Helical" evidence="2">
    <location>
        <begin position="736"/>
        <end position="756"/>
    </location>
</feature>
<keyword evidence="2" id="KW-0472">Membrane</keyword>
<dbReference type="AlphaFoldDB" id="A0ABD5RVX2"/>
<evidence type="ECO:0000256" key="2">
    <source>
        <dbReference type="SAM" id="Phobius"/>
    </source>
</evidence>
<protein>
    <submittedName>
        <fullName evidence="4">PGF-pre-PGF domain-containing protein</fullName>
    </submittedName>
</protein>
<gene>
    <name evidence="4" type="ORF">ACFQE1_02575</name>
</gene>
<feature type="domain" description="CARDB" evidence="3">
    <location>
        <begin position="615"/>
        <end position="714"/>
    </location>
</feature>
<evidence type="ECO:0000313" key="5">
    <source>
        <dbReference type="Proteomes" id="UP001596328"/>
    </source>
</evidence>